<dbReference type="Proteomes" id="UP000092666">
    <property type="component" value="Unassembled WGS sequence"/>
</dbReference>
<feature type="transmembrane region" description="Helical" evidence="2">
    <location>
        <begin position="100"/>
        <end position="117"/>
    </location>
</feature>
<feature type="signal peptide" evidence="3">
    <location>
        <begin position="1"/>
        <end position="25"/>
    </location>
</feature>
<evidence type="ECO:0000256" key="1">
    <source>
        <dbReference type="SAM" id="MobiDB-lite"/>
    </source>
</evidence>
<organism evidence="4 5">
    <name type="scientific">Kwoniella heveanensis BCC8398</name>
    <dbReference type="NCBI Taxonomy" id="1296120"/>
    <lineage>
        <taxon>Eukaryota</taxon>
        <taxon>Fungi</taxon>
        <taxon>Dikarya</taxon>
        <taxon>Basidiomycota</taxon>
        <taxon>Agaricomycotina</taxon>
        <taxon>Tremellomycetes</taxon>
        <taxon>Tremellales</taxon>
        <taxon>Cryptococcaceae</taxon>
        <taxon>Kwoniella</taxon>
    </lineage>
</organism>
<reference evidence="4 5" key="1">
    <citation type="submission" date="2013-07" db="EMBL/GenBank/DDBJ databases">
        <title>The Genome Sequence of Cryptococcus heveanensis BCC8398.</title>
        <authorList>
            <consortium name="The Broad Institute Genome Sequencing Platform"/>
            <person name="Cuomo C."/>
            <person name="Litvintseva A."/>
            <person name="Chen Y."/>
            <person name="Heitman J."/>
            <person name="Sun S."/>
            <person name="Springer D."/>
            <person name="Dromer F."/>
            <person name="Young S.K."/>
            <person name="Zeng Q."/>
            <person name="Gargeya S."/>
            <person name="Fitzgerald M."/>
            <person name="Abouelleil A."/>
            <person name="Alvarado L."/>
            <person name="Berlin A.M."/>
            <person name="Chapman S.B."/>
            <person name="Dewar J."/>
            <person name="Goldberg J."/>
            <person name="Griggs A."/>
            <person name="Gujja S."/>
            <person name="Hansen M."/>
            <person name="Howarth C."/>
            <person name="Imamovic A."/>
            <person name="Larimer J."/>
            <person name="McCowan C."/>
            <person name="Murphy C."/>
            <person name="Pearson M."/>
            <person name="Priest M."/>
            <person name="Roberts A."/>
            <person name="Saif S."/>
            <person name="Shea T."/>
            <person name="Sykes S."/>
            <person name="Wortman J."/>
            <person name="Nusbaum C."/>
            <person name="Birren B."/>
        </authorList>
    </citation>
    <scope>NUCLEOTIDE SEQUENCE [LARGE SCALE GENOMIC DNA]</scope>
    <source>
        <strain evidence="4 5">BCC8398</strain>
    </source>
</reference>
<feature type="compositionally biased region" description="Low complexity" evidence="1">
    <location>
        <begin position="53"/>
        <end position="62"/>
    </location>
</feature>
<evidence type="ECO:0000256" key="3">
    <source>
        <dbReference type="SAM" id="SignalP"/>
    </source>
</evidence>
<sequence>MSKLPRLLSTWVFLALASATRMIYAFPIQTQPFCCDQLGGQHQEDMSEDDRPSSASPRSSKSIYDSISRLPRIRAAREDDESMTDQAKRMCGENETLCQGGIVILGITTAVLLALYIRHRHQKKKAQREREAKEESEKRQKQLEEDLLKAGAEKERRKLQDRKTLHEVELKLMEAGIDPKELRKSRGGDD</sequence>
<feature type="chain" id="PRO_5008627470" evidence="3">
    <location>
        <begin position="26"/>
        <end position="190"/>
    </location>
</feature>
<keyword evidence="5" id="KW-1185">Reference proteome</keyword>
<accession>A0A1B9H0H2</accession>
<name>A0A1B9H0H2_9TREE</name>
<feature type="compositionally biased region" description="Basic and acidic residues" evidence="1">
    <location>
        <begin position="128"/>
        <end position="164"/>
    </location>
</feature>
<keyword evidence="2" id="KW-0472">Membrane</keyword>
<reference evidence="5" key="2">
    <citation type="submission" date="2013-12" db="EMBL/GenBank/DDBJ databases">
        <title>Evolution of pathogenesis and genome organization in the Tremellales.</title>
        <authorList>
            <person name="Cuomo C."/>
            <person name="Litvintseva A."/>
            <person name="Heitman J."/>
            <person name="Chen Y."/>
            <person name="Sun S."/>
            <person name="Springer D."/>
            <person name="Dromer F."/>
            <person name="Young S."/>
            <person name="Zeng Q."/>
            <person name="Chapman S."/>
            <person name="Gujja S."/>
            <person name="Saif S."/>
            <person name="Birren B."/>
        </authorList>
    </citation>
    <scope>NUCLEOTIDE SEQUENCE [LARGE SCALE GENOMIC DNA]</scope>
    <source>
        <strain evidence="5">BCC8398</strain>
    </source>
</reference>
<gene>
    <name evidence="4" type="ORF">I316_01379</name>
</gene>
<feature type="compositionally biased region" description="Basic and acidic residues" evidence="1">
    <location>
        <begin position="42"/>
        <end position="52"/>
    </location>
</feature>
<feature type="region of interest" description="Disordered" evidence="1">
    <location>
        <begin position="37"/>
        <end position="62"/>
    </location>
</feature>
<dbReference type="EMBL" id="KI669494">
    <property type="protein sequence ID" value="OCF36783.1"/>
    <property type="molecule type" value="Genomic_DNA"/>
</dbReference>
<keyword evidence="3" id="KW-0732">Signal</keyword>
<keyword evidence="2" id="KW-0812">Transmembrane</keyword>
<dbReference type="AlphaFoldDB" id="A0A1B9H0H2"/>
<evidence type="ECO:0000313" key="5">
    <source>
        <dbReference type="Proteomes" id="UP000092666"/>
    </source>
</evidence>
<feature type="region of interest" description="Disordered" evidence="1">
    <location>
        <begin position="124"/>
        <end position="164"/>
    </location>
</feature>
<keyword evidence="2" id="KW-1133">Transmembrane helix</keyword>
<evidence type="ECO:0000313" key="4">
    <source>
        <dbReference type="EMBL" id="OCF36783.1"/>
    </source>
</evidence>
<protein>
    <submittedName>
        <fullName evidence="4">Uncharacterized protein</fullName>
    </submittedName>
</protein>
<evidence type="ECO:0000256" key="2">
    <source>
        <dbReference type="SAM" id="Phobius"/>
    </source>
</evidence>
<proteinExistence type="predicted"/>